<feature type="domain" description="Tyrosinase copper-binding" evidence="12">
    <location>
        <begin position="83"/>
        <end position="100"/>
    </location>
</feature>
<reference evidence="15" key="1">
    <citation type="journal article" date="2017" name="Genome Biol.">
        <title>Comparative genomics reveals high biological diversity and specific adaptations in the industrially and medically important fungal genus Aspergillus.</title>
        <authorList>
            <person name="de Vries R.P."/>
            <person name="Riley R."/>
            <person name="Wiebenga A."/>
            <person name="Aguilar-Osorio G."/>
            <person name="Amillis S."/>
            <person name="Uchima C.A."/>
            <person name="Anderluh G."/>
            <person name="Asadollahi M."/>
            <person name="Askin M."/>
            <person name="Barry K."/>
            <person name="Battaglia E."/>
            <person name="Bayram O."/>
            <person name="Benocci T."/>
            <person name="Braus-Stromeyer S.A."/>
            <person name="Caldana C."/>
            <person name="Canovas D."/>
            <person name="Cerqueira G.C."/>
            <person name="Chen F."/>
            <person name="Chen W."/>
            <person name="Choi C."/>
            <person name="Clum A."/>
            <person name="Dos Santos R.A."/>
            <person name="Damasio A.R."/>
            <person name="Diallinas G."/>
            <person name="Emri T."/>
            <person name="Fekete E."/>
            <person name="Flipphi M."/>
            <person name="Freyberg S."/>
            <person name="Gallo A."/>
            <person name="Gournas C."/>
            <person name="Habgood R."/>
            <person name="Hainaut M."/>
            <person name="Harispe M.L."/>
            <person name="Henrissat B."/>
            <person name="Hilden K.S."/>
            <person name="Hope R."/>
            <person name="Hossain A."/>
            <person name="Karabika E."/>
            <person name="Karaffa L."/>
            <person name="Karanyi Z."/>
            <person name="Krasevec N."/>
            <person name="Kuo A."/>
            <person name="Kusch H."/>
            <person name="LaButti K."/>
            <person name="Lagendijk E.L."/>
            <person name="Lapidus A."/>
            <person name="Levasseur A."/>
            <person name="Lindquist E."/>
            <person name="Lipzen A."/>
            <person name="Logrieco A.F."/>
            <person name="MacCabe A."/>
            <person name="Maekelae M.R."/>
            <person name="Malavazi I."/>
            <person name="Melin P."/>
            <person name="Meyer V."/>
            <person name="Mielnichuk N."/>
            <person name="Miskei M."/>
            <person name="Molnar A.P."/>
            <person name="Mule G."/>
            <person name="Ngan C.Y."/>
            <person name="Orejas M."/>
            <person name="Orosz E."/>
            <person name="Ouedraogo J.P."/>
            <person name="Overkamp K.M."/>
            <person name="Park H.-S."/>
            <person name="Perrone G."/>
            <person name="Piumi F."/>
            <person name="Punt P.J."/>
            <person name="Ram A.F."/>
            <person name="Ramon A."/>
            <person name="Rauscher S."/>
            <person name="Record E."/>
            <person name="Riano-Pachon D.M."/>
            <person name="Robert V."/>
            <person name="Roehrig J."/>
            <person name="Ruller R."/>
            <person name="Salamov A."/>
            <person name="Salih N.S."/>
            <person name="Samson R.A."/>
            <person name="Sandor E."/>
            <person name="Sanguinetti M."/>
            <person name="Schuetze T."/>
            <person name="Sepcic K."/>
            <person name="Shelest E."/>
            <person name="Sherlock G."/>
            <person name="Sophianopoulou V."/>
            <person name="Squina F.M."/>
            <person name="Sun H."/>
            <person name="Susca A."/>
            <person name="Todd R.B."/>
            <person name="Tsang A."/>
            <person name="Unkles S.E."/>
            <person name="van de Wiele N."/>
            <person name="van Rossen-Uffink D."/>
            <person name="Oliveira J.V."/>
            <person name="Vesth T.C."/>
            <person name="Visser J."/>
            <person name="Yu J.-H."/>
            <person name="Zhou M."/>
            <person name="Andersen M.R."/>
            <person name="Archer D.B."/>
            <person name="Baker S.E."/>
            <person name="Benoit I."/>
            <person name="Brakhage A.A."/>
            <person name="Braus G.H."/>
            <person name="Fischer R."/>
            <person name="Frisvad J.C."/>
            <person name="Goldman G.H."/>
            <person name="Houbraken J."/>
            <person name="Oakley B."/>
            <person name="Pocsi I."/>
            <person name="Scazzocchio C."/>
            <person name="Seiboth B."/>
            <person name="vanKuyk P.A."/>
            <person name="Wortman J."/>
            <person name="Dyer P.S."/>
            <person name="Grigoriev I.V."/>
        </authorList>
    </citation>
    <scope>NUCLEOTIDE SEQUENCE [LARGE SCALE GENOMIC DNA]</scope>
    <source>
        <strain evidence="15">CBS 583.65</strain>
    </source>
</reference>
<keyword evidence="5" id="KW-0560">Oxidoreductase</keyword>
<dbReference type="InterPro" id="IPR002227">
    <property type="entry name" value="Tyrosinase_Cu-bd"/>
</dbReference>
<dbReference type="PANTHER" id="PTHR11474:SF76">
    <property type="entry name" value="SHKT DOMAIN-CONTAINING PROTEIN"/>
    <property type="match status" value="1"/>
</dbReference>
<dbReference type="InterPro" id="IPR008922">
    <property type="entry name" value="Di-copper_centre_dom_sf"/>
</dbReference>
<dbReference type="PROSITE" id="PS00498">
    <property type="entry name" value="TYROSINASE_2"/>
    <property type="match status" value="1"/>
</dbReference>
<evidence type="ECO:0000256" key="6">
    <source>
        <dbReference type="ARBA" id="ARBA00023008"/>
    </source>
</evidence>
<dbReference type="Pfam" id="PF00264">
    <property type="entry name" value="Tyrosinase"/>
    <property type="match status" value="1"/>
</dbReference>
<dbReference type="AlphaFoldDB" id="A0A1L9Q0K3"/>
<evidence type="ECO:0000256" key="9">
    <source>
        <dbReference type="ARBA" id="ARBA00048233"/>
    </source>
</evidence>
<dbReference type="EC" id="1.14.18.1" evidence="3"/>
<evidence type="ECO:0000256" key="11">
    <source>
        <dbReference type="SAM" id="MobiDB-lite"/>
    </source>
</evidence>
<keyword evidence="7" id="KW-0503">Monooxygenase</keyword>
<comment type="catalytic activity">
    <reaction evidence="10">
        <text>L-tyrosine + O2 = L-dopaquinone + H2O</text>
        <dbReference type="Rhea" id="RHEA:18117"/>
        <dbReference type="ChEBI" id="CHEBI:15377"/>
        <dbReference type="ChEBI" id="CHEBI:15379"/>
        <dbReference type="ChEBI" id="CHEBI:57924"/>
        <dbReference type="ChEBI" id="CHEBI:58315"/>
        <dbReference type="EC" id="1.14.18.1"/>
    </reaction>
</comment>
<evidence type="ECO:0000256" key="3">
    <source>
        <dbReference type="ARBA" id="ARBA00011906"/>
    </source>
</evidence>
<dbReference type="GO" id="GO:0042438">
    <property type="term" value="P:melanin biosynthetic process"/>
    <property type="evidence" value="ECO:0007669"/>
    <property type="project" value="UniProtKB-KW"/>
</dbReference>
<dbReference type="GeneID" id="63733865"/>
<evidence type="ECO:0000313" key="15">
    <source>
        <dbReference type="Proteomes" id="UP000184073"/>
    </source>
</evidence>
<dbReference type="SUPFAM" id="SSF48056">
    <property type="entry name" value="Di-copper centre-containing domain"/>
    <property type="match status" value="1"/>
</dbReference>
<dbReference type="Gene3D" id="1.10.1280.10">
    <property type="entry name" value="Di-copper center containing domain from catechol oxidase"/>
    <property type="match status" value="1"/>
</dbReference>
<evidence type="ECO:0000256" key="4">
    <source>
        <dbReference type="ARBA" id="ARBA00022723"/>
    </source>
</evidence>
<dbReference type="Pfam" id="PF18132">
    <property type="entry name" value="Tyrosinase_C"/>
    <property type="match status" value="1"/>
</dbReference>
<keyword evidence="4" id="KW-0479">Metal-binding</keyword>
<evidence type="ECO:0000256" key="5">
    <source>
        <dbReference type="ARBA" id="ARBA00023002"/>
    </source>
</evidence>
<comment type="catalytic activity">
    <reaction evidence="9">
        <text>2 L-dopa + O2 = 2 L-dopaquinone + 2 H2O</text>
        <dbReference type="Rhea" id="RHEA:34287"/>
        <dbReference type="ChEBI" id="CHEBI:15377"/>
        <dbReference type="ChEBI" id="CHEBI:15379"/>
        <dbReference type="ChEBI" id="CHEBI:57504"/>
        <dbReference type="ChEBI" id="CHEBI:57924"/>
        <dbReference type="EC" id="1.14.18.1"/>
    </reaction>
</comment>
<dbReference type="OrthoDB" id="1658288at2759"/>
<evidence type="ECO:0000256" key="10">
    <source>
        <dbReference type="ARBA" id="ARBA00048881"/>
    </source>
</evidence>
<organism evidence="14 15">
    <name type="scientific">Aspergillus versicolor CBS 583.65</name>
    <dbReference type="NCBI Taxonomy" id="1036611"/>
    <lineage>
        <taxon>Eukaryota</taxon>
        <taxon>Fungi</taxon>
        <taxon>Dikarya</taxon>
        <taxon>Ascomycota</taxon>
        <taxon>Pezizomycotina</taxon>
        <taxon>Eurotiomycetes</taxon>
        <taxon>Eurotiomycetidae</taxon>
        <taxon>Eurotiales</taxon>
        <taxon>Aspergillaceae</taxon>
        <taxon>Aspergillus</taxon>
        <taxon>Aspergillus subgen. Nidulantes</taxon>
    </lineage>
</organism>
<dbReference type="GO" id="GO:0046872">
    <property type="term" value="F:metal ion binding"/>
    <property type="evidence" value="ECO:0007669"/>
    <property type="project" value="UniProtKB-KW"/>
</dbReference>
<gene>
    <name evidence="14" type="ORF">ASPVEDRAFT_88549</name>
</gene>
<evidence type="ECO:0000256" key="1">
    <source>
        <dbReference type="ARBA" id="ARBA00001973"/>
    </source>
</evidence>
<dbReference type="PANTHER" id="PTHR11474">
    <property type="entry name" value="TYROSINASE FAMILY MEMBER"/>
    <property type="match status" value="1"/>
</dbReference>
<evidence type="ECO:0000259" key="13">
    <source>
        <dbReference type="PROSITE" id="PS00498"/>
    </source>
</evidence>
<dbReference type="PRINTS" id="PR00092">
    <property type="entry name" value="TYROSINASE"/>
</dbReference>
<dbReference type="InterPro" id="IPR050316">
    <property type="entry name" value="Tyrosinase/Hemocyanin"/>
</dbReference>
<dbReference type="Proteomes" id="UP000184073">
    <property type="component" value="Unassembled WGS sequence"/>
</dbReference>
<proteinExistence type="inferred from homology"/>
<comment type="cofactor">
    <cofactor evidence="1">
        <name>Cu(2+)</name>
        <dbReference type="ChEBI" id="CHEBI:29036"/>
    </cofactor>
</comment>
<feature type="region of interest" description="Disordered" evidence="11">
    <location>
        <begin position="358"/>
        <end position="404"/>
    </location>
</feature>
<dbReference type="Gene3D" id="2.60.310.20">
    <property type="match status" value="1"/>
</dbReference>
<dbReference type="STRING" id="1036611.A0A1L9Q0K3"/>
<name>A0A1L9Q0K3_ASPVE</name>
<dbReference type="VEuPathDB" id="FungiDB:ASPVEDRAFT_88549"/>
<evidence type="ECO:0000256" key="7">
    <source>
        <dbReference type="ARBA" id="ARBA00023033"/>
    </source>
</evidence>
<accession>A0A1L9Q0K3</accession>
<dbReference type="InterPro" id="IPR041640">
    <property type="entry name" value="Tyrosinase_C"/>
</dbReference>
<protein>
    <recommendedName>
        <fullName evidence="3">tyrosinase</fullName>
        <ecNumber evidence="3">1.14.18.1</ecNumber>
    </recommendedName>
</protein>
<dbReference type="EMBL" id="KV878136">
    <property type="protein sequence ID" value="OJJ07297.1"/>
    <property type="molecule type" value="Genomic_DNA"/>
</dbReference>
<dbReference type="PROSITE" id="PS00497">
    <property type="entry name" value="TYROSINASE_1"/>
    <property type="match status" value="1"/>
</dbReference>
<feature type="domain" description="Tyrosinase copper-binding" evidence="13">
    <location>
        <begin position="330"/>
        <end position="341"/>
    </location>
</feature>
<dbReference type="GO" id="GO:0004503">
    <property type="term" value="F:tyrosinase activity"/>
    <property type="evidence" value="ECO:0007669"/>
    <property type="project" value="UniProtKB-EC"/>
</dbReference>
<keyword evidence="15" id="KW-1185">Reference proteome</keyword>
<evidence type="ECO:0000259" key="12">
    <source>
        <dbReference type="PROSITE" id="PS00497"/>
    </source>
</evidence>
<comment type="similarity">
    <text evidence="2">Belongs to the tyrosinase family.</text>
</comment>
<keyword evidence="8" id="KW-0470">Melanin biosynthesis</keyword>
<evidence type="ECO:0000256" key="2">
    <source>
        <dbReference type="ARBA" id="ARBA00009928"/>
    </source>
</evidence>
<dbReference type="RefSeq" id="XP_040673059.1">
    <property type="nucleotide sequence ID" value="XM_040818354.1"/>
</dbReference>
<sequence length="626" mass="70310">MAGQFYAITGIPLPARPEISTWSSSTKPEDQIQVSLFIRALRQMQQKDPVHDKLSFYQIAGVHGYPKVAWDGAKENDGFYCTHGVFTFPTWHRPYMLLYEQVLYNIMVDELIPGIEDPAAKQAWTRAAQRWRLPFWDWAIRQSDTGQFGVPGIVAGQNVCIRKLGGEAIETVENPLYKYINKVDGKGVPMGDPTMKGQRLGYDDGKQYNDCIGTSRYAKPGDEKWVAGSVDNAKVGDALAHPAGKNWEPGKSIADNVYRILTDGYFTSYKPFSSTHYCDYRKDVEKGKPPLTPCEYLSLEMIHNNIHNWTGGATDEAQGHMSDVPVAAFDPIFFLHHCNVDRLFAIWQALNPDSWFDPPLPPHGHDDNGKPIPGPPYCPDPKSDAPLPPFRKDSSGEYYSSDSARSTEKLGYTYPELLPGNREKLNAILREKYGKHLLHLKRPVDDKGKLIPGIGHETFPDYLINVQYDRFEFGGEPYTVSFYLDTFNNQSQSLERYVLGSFYNFTAPVVPDCENCKAQESNAARSKAQVPITLPLQELVRDSDLPNAHSMEKLHVEALLQDQLKYSVTKRSGEEIPLEQVPGLLVTVHAGESSYPKDDSLDVFMPRTYSPLWAATQYKVCGAAPA</sequence>
<evidence type="ECO:0000256" key="8">
    <source>
        <dbReference type="ARBA" id="ARBA00023101"/>
    </source>
</evidence>
<keyword evidence="6" id="KW-0186">Copper</keyword>
<evidence type="ECO:0000313" key="14">
    <source>
        <dbReference type="EMBL" id="OJJ07297.1"/>
    </source>
</evidence>